<dbReference type="EMBL" id="BAABHB010000009">
    <property type="protein sequence ID" value="GAA4412430.1"/>
    <property type="molecule type" value="Genomic_DNA"/>
</dbReference>
<evidence type="ECO:0000313" key="3">
    <source>
        <dbReference type="EMBL" id="GAA4412430.1"/>
    </source>
</evidence>
<organism evidence="3 4">
    <name type="scientific">Nibrella viscosa</name>
    <dbReference type="NCBI Taxonomy" id="1084524"/>
    <lineage>
        <taxon>Bacteria</taxon>
        <taxon>Pseudomonadati</taxon>
        <taxon>Bacteroidota</taxon>
        <taxon>Cytophagia</taxon>
        <taxon>Cytophagales</taxon>
        <taxon>Spirosomataceae</taxon>
        <taxon>Nibrella</taxon>
    </lineage>
</organism>
<evidence type="ECO:0000313" key="4">
    <source>
        <dbReference type="Proteomes" id="UP001500936"/>
    </source>
</evidence>
<feature type="compositionally biased region" description="Basic and acidic residues" evidence="1">
    <location>
        <begin position="295"/>
        <end position="304"/>
    </location>
</feature>
<gene>
    <name evidence="3" type="ORF">GCM10023187_39480</name>
</gene>
<reference evidence="4" key="1">
    <citation type="journal article" date="2019" name="Int. J. Syst. Evol. Microbiol.">
        <title>The Global Catalogue of Microorganisms (GCM) 10K type strain sequencing project: providing services to taxonomists for standard genome sequencing and annotation.</title>
        <authorList>
            <consortium name="The Broad Institute Genomics Platform"/>
            <consortium name="The Broad Institute Genome Sequencing Center for Infectious Disease"/>
            <person name="Wu L."/>
            <person name="Ma J."/>
        </authorList>
    </citation>
    <scope>NUCLEOTIDE SEQUENCE [LARGE SCALE GENOMIC DNA]</scope>
    <source>
        <strain evidence="4">JCM 17925</strain>
    </source>
</reference>
<proteinExistence type="predicted"/>
<dbReference type="InterPro" id="IPR003399">
    <property type="entry name" value="Mce/MlaD"/>
</dbReference>
<feature type="compositionally biased region" description="Low complexity" evidence="1">
    <location>
        <begin position="308"/>
        <end position="317"/>
    </location>
</feature>
<comment type="caution">
    <text evidence="3">The sequence shown here is derived from an EMBL/GenBank/DDBJ whole genome shotgun (WGS) entry which is preliminary data.</text>
</comment>
<accession>A0ABP8KPZ6</accession>
<protein>
    <submittedName>
        <fullName evidence="3">MlaD family protein</fullName>
    </submittedName>
</protein>
<feature type="region of interest" description="Disordered" evidence="1">
    <location>
        <begin position="294"/>
        <end position="324"/>
    </location>
</feature>
<dbReference type="Proteomes" id="UP001500936">
    <property type="component" value="Unassembled WGS sequence"/>
</dbReference>
<dbReference type="InterPro" id="IPR052336">
    <property type="entry name" value="MlaD_Phospholipid_Transporter"/>
</dbReference>
<dbReference type="Pfam" id="PF02470">
    <property type="entry name" value="MlaD"/>
    <property type="match status" value="1"/>
</dbReference>
<sequence length="324" mass="35651">MLGGQQKRFTKNIQVTATFDDVSGLKVGNNVWFSGVKIGTVRTLRFIGNSQVEVGMNIEEKSAHFIRKDAKATISSEGFIGNKLVMLVGGTTRFPTIEDGDRLQTEAALSADQIMETLQENNQNLLKVTTDFTSLMNRIKQGKGTIGAILMDSVMANNVRATVANLQRTSTNAAQVSGSLNQYAAKLNTRGTLANDLVTDTAIMARLRTSANQIQQATSTAVTMANNLEQTTEKVNRKIDNPNSPLGVLLTDESTARSLKGTIRNMESSTQKLDENMEALQHNFLFRGFFRKRAKEQEQQEKNRTRPATQTAVQQTVDTMGVQK</sequence>
<feature type="domain" description="Mce/MlaD" evidence="2">
    <location>
        <begin position="12"/>
        <end position="88"/>
    </location>
</feature>
<name>A0ABP8KPZ6_9BACT</name>
<keyword evidence="4" id="KW-1185">Reference proteome</keyword>
<evidence type="ECO:0000256" key="1">
    <source>
        <dbReference type="SAM" id="MobiDB-lite"/>
    </source>
</evidence>
<dbReference type="PANTHER" id="PTHR33371:SF4">
    <property type="entry name" value="INTERMEMBRANE PHOSPHOLIPID TRANSPORT SYSTEM BINDING PROTEIN MLAD"/>
    <property type="match status" value="1"/>
</dbReference>
<dbReference type="PANTHER" id="PTHR33371">
    <property type="entry name" value="INTERMEMBRANE PHOSPHOLIPID TRANSPORT SYSTEM BINDING PROTEIN MLAD-RELATED"/>
    <property type="match status" value="1"/>
</dbReference>
<evidence type="ECO:0000259" key="2">
    <source>
        <dbReference type="Pfam" id="PF02470"/>
    </source>
</evidence>